<feature type="domain" description="G-protein coupled receptors family 1 profile" evidence="11">
    <location>
        <begin position="1"/>
        <end position="65"/>
    </location>
</feature>
<comment type="caution">
    <text evidence="12">The sequence shown here is derived from an EMBL/GenBank/DDBJ whole genome shotgun (WGS) entry which is preliminary data.</text>
</comment>
<evidence type="ECO:0000259" key="11">
    <source>
        <dbReference type="PROSITE" id="PS50262"/>
    </source>
</evidence>
<keyword evidence="13" id="KW-1185">Reference proteome</keyword>
<keyword evidence="5" id="KW-0297">G-protein coupled receptor</keyword>
<proteinExistence type="inferred from homology"/>
<dbReference type="SUPFAM" id="SSF81321">
    <property type="entry name" value="Family A G protein-coupled receptor-like"/>
    <property type="match status" value="1"/>
</dbReference>
<dbReference type="Gene3D" id="1.20.1070.10">
    <property type="entry name" value="Rhodopsin 7-helix transmembrane proteins"/>
    <property type="match status" value="1"/>
</dbReference>
<protein>
    <recommendedName>
        <fullName evidence="11">G-protein coupled receptors family 1 profile domain-containing protein</fullName>
    </recommendedName>
</protein>
<evidence type="ECO:0000256" key="1">
    <source>
        <dbReference type="ARBA" id="ARBA00004141"/>
    </source>
</evidence>
<evidence type="ECO:0000256" key="7">
    <source>
        <dbReference type="ARBA" id="ARBA00023170"/>
    </source>
</evidence>
<evidence type="ECO:0000256" key="10">
    <source>
        <dbReference type="SAM" id="Phobius"/>
    </source>
</evidence>
<evidence type="ECO:0000256" key="2">
    <source>
        <dbReference type="ARBA" id="ARBA00010663"/>
    </source>
</evidence>
<keyword evidence="4 10" id="KW-1133">Transmembrane helix</keyword>
<dbReference type="GO" id="GO:0004930">
    <property type="term" value="F:G protein-coupled receptor activity"/>
    <property type="evidence" value="ECO:0007669"/>
    <property type="project" value="UniProtKB-KW"/>
</dbReference>
<evidence type="ECO:0000313" key="12">
    <source>
        <dbReference type="EMBL" id="KAH0569135.1"/>
    </source>
</evidence>
<evidence type="ECO:0000256" key="5">
    <source>
        <dbReference type="ARBA" id="ARBA00023040"/>
    </source>
</evidence>
<evidence type="ECO:0000256" key="6">
    <source>
        <dbReference type="ARBA" id="ARBA00023136"/>
    </source>
</evidence>
<dbReference type="PANTHER" id="PTHR45695:SF15">
    <property type="entry name" value="OPSIN RH2"/>
    <property type="match status" value="1"/>
</dbReference>
<accession>A0AAV7J7R5</accession>
<dbReference type="Pfam" id="PF00001">
    <property type="entry name" value="7tm_1"/>
    <property type="match status" value="1"/>
</dbReference>
<feature type="region of interest" description="Disordered" evidence="9">
    <location>
        <begin position="137"/>
        <end position="156"/>
    </location>
</feature>
<evidence type="ECO:0000256" key="8">
    <source>
        <dbReference type="ARBA" id="ARBA00023224"/>
    </source>
</evidence>
<feature type="transmembrane region" description="Helical" evidence="10">
    <location>
        <begin position="7"/>
        <end position="25"/>
    </location>
</feature>
<keyword evidence="6 10" id="KW-0472">Membrane</keyword>
<evidence type="ECO:0000256" key="4">
    <source>
        <dbReference type="ARBA" id="ARBA00022989"/>
    </source>
</evidence>
<dbReference type="PROSITE" id="PS50262">
    <property type="entry name" value="G_PROTEIN_RECEP_F1_2"/>
    <property type="match status" value="1"/>
</dbReference>
<feature type="transmembrane region" description="Helical" evidence="10">
    <location>
        <begin position="45"/>
        <end position="68"/>
    </location>
</feature>
<name>A0AAV7J7R5_COTGL</name>
<dbReference type="InterPro" id="IPR000276">
    <property type="entry name" value="GPCR_Rhodpsn"/>
</dbReference>
<dbReference type="AlphaFoldDB" id="A0AAV7J7R5"/>
<sequence length="248" mass="28008">MRERKRVAWILLILAILFALCWLPYNVLRLLVDLDVVYQDRVIPVLLPYCLYLGHANSALNPVVYCFMTRNFRQSVKKILCRRFGKSDKSKPNRKSAKGAGIILGSSIKQRGMRIQRAPRVAGIIAEAELATVRNVPERNATSSSGYDSSNSRHSPHRRCYMLKNLSTVKIVGRASATNCAPGKSLTKQEQYLTTSLNDVDLSNTYKINREVQGPRRSRSLQTLSTVTIHRQNTLESTVQATQFINDI</sequence>
<dbReference type="Proteomes" id="UP000826195">
    <property type="component" value="Unassembled WGS sequence"/>
</dbReference>
<dbReference type="PRINTS" id="PR00237">
    <property type="entry name" value="GPCRRHODOPSN"/>
</dbReference>
<keyword evidence="8" id="KW-0807">Transducer</keyword>
<dbReference type="InterPro" id="IPR017452">
    <property type="entry name" value="GPCR_Rhodpsn_7TM"/>
</dbReference>
<evidence type="ECO:0000256" key="3">
    <source>
        <dbReference type="ARBA" id="ARBA00022692"/>
    </source>
</evidence>
<dbReference type="GO" id="GO:0005886">
    <property type="term" value="C:plasma membrane"/>
    <property type="evidence" value="ECO:0007669"/>
    <property type="project" value="TreeGrafter"/>
</dbReference>
<dbReference type="PANTHER" id="PTHR45695">
    <property type="entry name" value="LEUCOKININ RECEPTOR-RELATED"/>
    <property type="match status" value="1"/>
</dbReference>
<reference evidence="12 13" key="1">
    <citation type="journal article" date="2021" name="J. Hered.">
        <title>A chromosome-level genome assembly of the parasitoid wasp, Cotesia glomerata (Hymenoptera: Braconidae).</title>
        <authorList>
            <person name="Pinto B.J."/>
            <person name="Weis J.J."/>
            <person name="Gamble T."/>
            <person name="Ode P.J."/>
            <person name="Paul R."/>
            <person name="Zaspel J.M."/>
        </authorList>
    </citation>
    <scope>NUCLEOTIDE SEQUENCE [LARGE SCALE GENOMIC DNA]</scope>
    <source>
        <strain evidence="12">CgM1</strain>
    </source>
</reference>
<feature type="compositionally biased region" description="Polar residues" evidence="9">
    <location>
        <begin position="140"/>
        <end position="153"/>
    </location>
</feature>
<comment type="subcellular location">
    <subcellularLocation>
        <location evidence="1">Membrane</location>
        <topology evidence="1">Multi-pass membrane protein</topology>
    </subcellularLocation>
</comment>
<dbReference type="EMBL" id="JAHXZJ010000001">
    <property type="protein sequence ID" value="KAH0569135.1"/>
    <property type="molecule type" value="Genomic_DNA"/>
</dbReference>
<evidence type="ECO:0000256" key="9">
    <source>
        <dbReference type="SAM" id="MobiDB-lite"/>
    </source>
</evidence>
<comment type="similarity">
    <text evidence="2">Belongs to the G-protein coupled receptor 1 family.</text>
</comment>
<organism evidence="12 13">
    <name type="scientific">Cotesia glomerata</name>
    <name type="common">Lepidopteran parasitic wasp</name>
    <name type="synonym">Apanteles glomeratus</name>
    <dbReference type="NCBI Taxonomy" id="32391"/>
    <lineage>
        <taxon>Eukaryota</taxon>
        <taxon>Metazoa</taxon>
        <taxon>Ecdysozoa</taxon>
        <taxon>Arthropoda</taxon>
        <taxon>Hexapoda</taxon>
        <taxon>Insecta</taxon>
        <taxon>Pterygota</taxon>
        <taxon>Neoptera</taxon>
        <taxon>Endopterygota</taxon>
        <taxon>Hymenoptera</taxon>
        <taxon>Apocrita</taxon>
        <taxon>Ichneumonoidea</taxon>
        <taxon>Braconidae</taxon>
        <taxon>Microgastrinae</taxon>
        <taxon>Cotesia</taxon>
    </lineage>
</organism>
<evidence type="ECO:0000313" key="13">
    <source>
        <dbReference type="Proteomes" id="UP000826195"/>
    </source>
</evidence>
<keyword evidence="7" id="KW-0675">Receptor</keyword>
<gene>
    <name evidence="12" type="ORF">KQX54_021843</name>
</gene>
<keyword evidence="3 10" id="KW-0812">Transmembrane</keyword>